<evidence type="ECO:0000313" key="3">
    <source>
        <dbReference type="Proteomes" id="UP000799423"/>
    </source>
</evidence>
<evidence type="ECO:0000256" key="1">
    <source>
        <dbReference type="SAM" id="MobiDB-lite"/>
    </source>
</evidence>
<feature type="compositionally biased region" description="Polar residues" evidence="1">
    <location>
        <begin position="78"/>
        <end position="92"/>
    </location>
</feature>
<keyword evidence="3" id="KW-1185">Reference proteome</keyword>
<dbReference type="AlphaFoldDB" id="A0A6A7BGK0"/>
<name>A0A6A7BGK0_9PLEO</name>
<protein>
    <recommendedName>
        <fullName evidence="4">HCNGP-domain-containing protein</fullName>
    </recommendedName>
</protein>
<feature type="compositionally biased region" description="Low complexity" evidence="1">
    <location>
        <begin position="268"/>
        <end position="277"/>
    </location>
</feature>
<feature type="compositionally biased region" description="Pro residues" evidence="1">
    <location>
        <begin position="97"/>
        <end position="106"/>
    </location>
</feature>
<dbReference type="PANTHER" id="PTHR13464:SF0">
    <property type="entry name" value="SAP30-BINDING PROTEIN"/>
    <property type="match status" value="1"/>
</dbReference>
<dbReference type="OrthoDB" id="1714508at2759"/>
<feature type="region of interest" description="Disordered" evidence="1">
    <location>
        <begin position="190"/>
        <end position="291"/>
    </location>
</feature>
<dbReference type="Proteomes" id="UP000799423">
    <property type="component" value="Unassembled WGS sequence"/>
</dbReference>
<dbReference type="GO" id="GO:0005634">
    <property type="term" value="C:nucleus"/>
    <property type="evidence" value="ECO:0007669"/>
    <property type="project" value="TreeGrafter"/>
</dbReference>
<dbReference type="Pfam" id="PF07818">
    <property type="entry name" value="HCNGP"/>
    <property type="match status" value="1"/>
</dbReference>
<dbReference type="EMBL" id="MU006292">
    <property type="protein sequence ID" value="KAF2854534.1"/>
    <property type="molecule type" value="Genomic_DNA"/>
</dbReference>
<evidence type="ECO:0000313" key="2">
    <source>
        <dbReference type="EMBL" id="KAF2854534.1"/>
    </source>
</evidence>
<organism evidence="2 3">
    <name type="scientific">Plenodomus tracheiphilus IPT5</name>
    <dbReference type="NCBI Taxonomy" id="1408161"/>
    <lineage>
        <taxon>Eukaryota</taxon>
        <taxon>Fungi</taxon>
        <taxon>Dikarya</taxon>
        <taxon>Ascomycota</taxon>
        <taxon>Pezizomycotina</taxon>
        <taxon>Dothideomycetes</taxon>
        <taxon>Pleosporomycetidae</taxon>
        <taxon>Pleosporales</taxon>
        <taxon>Pleosporineae</taxon>
        <taxon>Leptosphaeriaceae</taxon>
        <taxon>Plenodomus</taxon>
    </lineage>
</organism>
<feature type="region of interest" description="Disordered" evidence="1">
    <location>
        <begin position="1"/>
        <end position="109"/>
    </location>
</feature>
<feature type="compositionally biased region" description="Low complexity" evidence="1">
    <location>
        <begin position="208"/>
        <end position="226"/>
    </location>
</feature>
<dbReference type="InterPro" id="IPR012479">
    <property type="entry name" value="SAP30BP"/>
</dbReference>
<dbReference type="PANTHER" id="PTHR13464">
    <property type="entry name" value="TRANSCRIPTIONAL REGULATOR PROTEIN HCNGP"/>
    <property type="match status" value="1"/>
</dbReference>
<dbReference type="GO" id="GO:0006355">
    <property type="term" value="P:regulation of DNA-templated transcription"/>
    <property type="evidence" value="ECO:0007669"/>
    <property type="project" value="InterPro"/>
</dbReference>
<accession>A0A6A7BGK0</accession>
<evidence type="ECO:0008006" key="4">
    <source>
        <dbReference type="Google" id="ProtNLM"/>
    </source>
</evidence>
<gene>
    <name evidence="2" type="ORF">T440DRAFT_495939</name>
</gene>
<proteinExistence type="predicted"/>
<sequence length="291" mass="31139">MLGIDYPSSDEEEIAPVENPELANISKSNAPATKPLPKPGPVSQEPIAPAPISGPSQGPTVSPPPEDDGAPDDGAPLNISTRARVQNLTLPTVPNFDIPPSPPGSPPLKATKKFAQFLNLKRKGQHFNQRLEGSSVLRDPGHLQRLMDFAGISEEDSYTTTISDDVAVPVAFPPWAYVEELRTSQKSILKAREQGKSKVPRDAVEFVSATKSGTSSGTGTPAGKGSQRQSTLEGAVTSVDDEQSSLCNSQAASRRKQLEHRGRDESSSRNGWSSGSRSPKRRRSRSRDGRG</sequence>
<reference evidence="2" key="1">
    <citation type="submission" date="2020-01" db="EMBL/GenBank/DDBJ databases">
        <authorList>
            <consortium name="DOE Joint Genome Institute"/>
            <person name="Haridas S."/>
            <person name="Albert R."/>
            <person name="Binder M."/>
            <person name="Bloem J."/>
            <person name="Labutti K."/>
            <person name="Salamov A."/>
            <person name="Andreopoulos B."/>
            <person name="Baker S.E."/>
            <person name="Barry K."/>
            <person name="Bills G."/>
            <person name="Bluhm B.H."/>
            <person name="Cannon C."/>
            <person name="Castanera R."/>
            <person name="Culley D.E."/>
            <person name="Daum C."/>
            <person name="Ezra D."/>
            <person name="Gonzalez J.B."/>
            <person name="Henrissat B."/>
            <person name="Kuo A."/>
            <person name="Liang C."/>
            <person name="Lipzen A."/>
            <person name="Lutzoni F."/>
            <person name="Magnuson J."/>
            <person name="Mondo S."/>
            <person name="Nolan M."/>
            <person name="Ohm R."/>
            <person name="Pangilinan J."/>
            <person name="Park H.-J."/>
            <person name="Ramirez L."/>
            <person name="Alfaro M."/>
            <person name="Sun H."/>
            <person name="Tritt A."/>
            <person name="Yoshinaga Y."/>
            <person name="Zwiers L.-H."/>
            <person name="Turgeon B.G."/>
            <person name="Goodwin S.B."/>
            <person name="Spatafora J.W."/>
            <person name="Crous P.W."/>
            <person name="Grigoriev I.V."/>
        </authorList>
    </citation>
    <scope>NUCLEOTIDE SEQUENCE</scope>
    <source>
        <strain evidence="2">IPT5</strain>
    </source>
</reference>
<feature type="compositionally biased region" description="Basic and acidic residues" evidence="1">
    <location>
        <begin position="190"/>
        <end position="204"/>
    </location>
</feature>